<dbReference type="Proteomes" id="UP000250043">
    <property type="component" value="Unassembled WGS sequence"/>
</dbReference>
<sequence length="148" mass="16532">MEAGIDIGGGRSEEDERQRVLDADPQLGELHAPRDALPTVPDAGRVKEDADGMPEIRNGMEGNGTCDDRVWELEAEADKLESTEEAKREELLCDWDCELNAREADEEEDCEADGSEVNCEDEDEDVDCEEAEDDWEEDVADREENVAD</sequence>
<keyword evidence="3" id="KW-1185">Reference proteome</keyword>
<feature type="region of interest" description="Disordered" evidence="1">
    <location>
        <begin position="1"/>
        <end position="65"/>
    </location>
</feature>
<organism evidence="2 3">
    <name type="scientific">Obba rivulosa</name>
    <dbReference type="NCBI Taxonomy" id="1052685"/>
    <lineage>
        <taxon>Eukaryota</taxon>
        <taxon>Fungi</taxon>
        <taxon>Dikarya</taxon>
        <taxon>Basidiomycota</taxon>
        <taxon>Agaricomycotina</taxon>
        <taxon>Agaricomycetes</taxon>
        <taxon>Polyporales</taxon>
        <taxon>Gelatoporiaceae</taxon>
        <taxon>Obba</taxon>
    </lineage>
</organism>
<proteinExistence type="predicted"/>
<feature type="compositionally biased region" description="Basic and acidic residues" evidence="1">
    <location>
        <begin position="11"/>
        <end position="22"/>
    </location>
</feature>
<evidence type="ECO:0000313" key="2">
    <source>
        <dbReference type="EMBL" id="OCH83613.1"/>
    </source>
</evidence>
<evidence type="ECO:0000313" key="3">
    <source>
        <dbReference type="Proteomes" id="UP000250043"/>
    </source>
</evidence>
<name>A0A8E2AFN6_9APHY</name>
<gene>
    <name evidence="2" type="ORF">OBBRIDRAFT_840363</name>
</gene>
<protein>
    <submittedName>
        <fullName evidence="2">Uncharacterized protein</fullName>
    </submittedName>
</protein>
<feature type="compositionally biased region" description="Acidic residues" evidence="1">
    <location>
        <begin position="104"/>
        <end position="141"/>
    </location>
</feature>
<dbReference type="AlphaFoldDB" id="A0A8E2AFN6"/>
<dbReference type="EMBL" id="KV722932">
    <property type="protein sequence ID" value="OCH83613.1"/>
    <property type="molecule type" value="Genomic_DNA"/>
</dbReference>
<feature type="region of interest" description="Disordered" evidence="1">
    <location>
        <begin position="103"/>
        <end position="148"/>
    </location>
</feature>
<evidence type="ECO:0000256" key="1">
    <source>
        <dbReference type="SAM" id="MobiDB-lite"/>
    </source>
</evidence>
<feature type="compositionally biased region" description="Gly residues" evidence="1">
    <location>
        <begin position="1"/>
        <end position="10"/>
    </location>
</feature>
<reference evidence="2 3" key="1">
    <citation type="submission" date="2016-07" db="EMBL/GenBank/DDBJ databases">
        <title>Draft genome of the white-rot fungus Obba rivulosa 3A-2.</title>
        <authorList>
            <consortium name="DOE Joint Genome Institute"/>
            <person name="Miettinen O."/>
            <person name="Riley R."/>
            <person name="Acob R."/>
            <person name="Barry K."/>
            <person name="Cullen D."/>
            <person name="De Vries R."/>
            <person name="Hainaut M."/>
            <person name="Hatakka A."/>
            <person name="Henrissat B."/>
            <person name="Hilden K."/>
            <person name="Kuo R."/>
            <person name="Labutti K."/>
            <person name="Lipzen A."/>
            <person name="Makela M.R."/>
            <person name="Sandor L."/>
            <person name="Spatafora J.W."/>
            <person name="Grigoriev I.V."/>
            <person name="Hibbett D.S."/>
        </authorList>
    </citation>
    <scope>NUCLEOTIDE SEQUENCE [LARGE SCALE GENOMIC DNA]</scope>
    <source>
        <strain evidence="2 3">3A-2</strain>
    </source>
</reference>
<accession>A0A8E2AFN6</accession>